<dbReference type="InterPro" id="IPR036860">
    <property type="entry name" value="SH2_dom_sf"/>
</dbReference>
<dbReference type="InterPro" id="IPR051184">
    <property type="entry name" value="Tyrosine-phos_adapter"/>
</dbReference>
<evidence type="ECO:0000256" key="3">
    <source>
        <dbReference type="PROSITE-ProRule" id="PRU00191"/>
    </source>
</evidence>
<dbReference type="Pfam" id="PF00018">
    <property type="entry name" value="SH3_1"/>
    <property type="match status" value="1"/>
</dbReference>
<dbReference type="EMBL" id="BTRK01000006">
    <property type="protein sequence ID" value="GMR59497.1"/>
    <property type="molecule type" value="Genomic_DNA"/>
</dbReference>
<dbReference type="SUPFAM" id="SSF50044">
    <property type="entry name" value="SH3-domain"/>
    <property type="match status" value="1"/>
</dbReference>
<dbReference type="Proteomes" id="UP001328107">
    <property type="component" value="Unassembled WGS sequence"/>
</dbReference>
<evidence type="ECO:0000256" key="4">
    <source>
        <dbReference type="PROSITE-ProRule" id="PRU00192"/>
    </source>
</evidence>
<keyword evidence="9" id="KW-1185">Reference proteome</keyword>
<evidence type="ECO:0000256" key="1">
    <source>
        <dbReference type="ARBA" id="ARBA00022443"/>
    </source>
</evidence>
<dbReference type="GO" id="GO:0030971">
    <property type="term" value="F:receptor tyrosine kinase binding"/>
    <property type="evidence" value="ECO:0007669"/>
    <property type="project" value="TreeGrafter"/>
</dbReference>
<feature type="region of interest" description="Disordered" evidence="5">
    <location>
        <begin position="159"/>
        <end position="180"/>
    </location>
</feature>
<feature type="compositionally biased region" description="Pro residues" evidence="5">
    <location>
        <begin position="165"/>
        <end position="180"/>
    </location>
</feature>
<keyword evidence="1 4" id="KW-0728">SH3 domain</keyword>
<dbReference type="AlphaFoldDB" id="A0AAN5DC63"/>
<dbReference type="InterPro" id="IPR000980">
    <property type="entry name" value="SH2"/>
</dbReference>
<dbReference type="Gene3D" id="2.30.30.40">
    <property type="entry name" value="SH3 Domains"/>
    <property type="match status" value="1"/>
</dbReference>
<dbReference type="Pfam" id="PF00017">
    <property type="entry name" value="SH2"/>
    <property type="match status" value="1"/>
</dbReference>
<protein>
    <recommendedName>
        <fullName evidence="10">SH2 domain-containing protein</fullName>
    </recommendedName>
</protein>
<name>A0AAN5DC63_9BILA</name>
<dbReference type="GO" id="GO:0005737">
    <property type="term" value="C:cytoplasm"/>
    <property type="evidence" value="ECO:0007669"/>
    <property type="project" value="TreeGrafter"/>
</dbReference>
<dbReference type="GO" id="GO:0016477">
    <property type="term" value="P:cell migration"/>
    <property type="evidence" value="ECO:0007669"/>
    <property type="project" value="TreeGrafter"/>
</dbReference>
<dbReference type="PRINTS" id="PR00401">
    <property type="entry name" value="SH2DOMAIN"/>
</dbReference>
<keyword evidence="2 3" id="KW-0727">SH2 domain</keyword>
<dbReference type="PROSITE" id="PS50002">
    <property type="entry name" value="SH3"/>
    <property type="match status" value="1"/>
</dbReference>
<dbReference type="GO" id="GO:0007167">
    <property type="term" value="P:enzyme-linked receptor protein signaling pathway"/>
    <property type="evidence" value="ECO:0007669"/>
    <property type="project" value="TreeGrafter"/>
</dbReference>
<feature type="non-terminal residue" evidence="8">
    <location>
        <position position="180"/>
    </location>
</feature>
<dbReference type="SMART" id="SM00326">
    <property type="entry name" value="SH3"/>
    <property type="match status" value="1"/>
</dbReference>
<dbReference type="InterPro" id="IPR036028">
    <property type="entry name" value="SH3-like_dom_sf"/>
</dbReference>
<evidence type="ECO:0000313" key="8">
    <source>
        <dbReference type="EMBL" id="GMR59497.1"/>
    </source>
</evidence>
<proteinExistence type="predicted"/>
<organism evidence="8 9">
    <name type="scientific">Pristionchus mayeri</name>
    <dbReference type="NCBI Taxonomy" id="1317129"/>
    <lineage>
        <taxon>Eukaryota</taxon>
        <taxon>Metazoa</taxon>
        <taxon>Ecdysozoa</taxon>
        <taxon>Nematoda</taxon>
        <taxon>Chromadorea</taxon>
        <taxon>Rhabditida</taxon>
        <taxon>Rhabditina</taxon>
        <taxon>Diplogasteromorpha</taxon>
        <taxon>Diplogasteroidea</taxon>
        <taxon>Neodiplogasteridae</taxon>
        <taxon>Pristionchus</taxon>
    </lineage>
</organism>
<dbReference type="PANTHER" id="PTHR19969">
    <property type="entry name" value="SH2-SH3 ADAPTOR PROTEIN-RELATED"/>
    <property type="match status" value="1"/>
</dbReference>
<dbReference type="SMART" id="SM00252">
    <property type="entry name" value="SH2"/>
    <property type="match status" value="1"/>
</dbReference>
<feature type="domain" description="SH3" evidence="7">
    <location>
        <begin position="1"/>
        <end position="59"/>
    </location>
</feature>
<feature type="domain" description="SH2" evidence="6">
    <location>
        <begin position="61"/>
        <end position="153"/>
    </location>
</feature>
<comment type="caution">
    <text evidence="8">The sequence shown here is derived from an EMBL/GenBank/DDBJ whole genome shotgun (WGS) entry which is preliminary data.</text>
</comment>
<dbReference type="PANTHER" id="PTHR19969:SF19">
    <property type="entry name" value="SH2 DOMAIN-CONTAINING PROTEIN"/>
    <property type="match status" value="1"/>
</dbReference>
<evidence type="ECO:0000259" key="7">
    <source>
        <dbReference type="PROSITE" id="PS50002"/>
    </source>
</evidence>
<sequence length="180" mass="20687">MEAIAEFDFVATDPDEELTFRKGQLLKVLEMDEDNHWFRADLDGEEGFVPKNYLRILPCSWFVGRLSSADLTERLKRKPPGTFLVRHSQSQKGDYAISVKEPSHDIVQHYRIKRDQGSYSVWDTNFRSLNQLIEYYSKNSISRMTKSILVLPRSEIQPAPVHHTLPPPTASVQVLPPPPP</sequence>
<dbReference type="PROSITE" id="PS50001">
    <property type="entry name" value="SH2"/>
    <property type="match status" value="1"/>
</dbReference>
<dbReference type="GO" id="GO:0035591">
    <property type="term" value="F:signaling adaptor activity"/>
    <property type="evidence" value="ECO:0007669"/>
    <property type="project" value="TreeGrafter"/>
</dbReference>
<evidence type="ECO:0000259" key="6">
    <source>
        <dbReference type="PROSITE" id="PS50001"/>
    </source>
</evidence>
<evidence type="ECO:0000256" key="5">
    <source>
        <dbReference type="SAM" id="MobiDB-lite"/>
    </source>
</evidence>
<dbReference type="PRINTS" id="PR00452">
    <property type="entry name" value="SH3DOMAIN"/>
</dbReference>
<reference evidence="9" key="1">
    <citation type="submission" date="2022-10" db="EMBL/GenBank/DDBJ databases">
        <title>Genome assembly of Pristionchus species.</title>
        <authorList>
            <person name="Yoshida K."/>
            <person name="Sommer R.J."/>
        </authorList>
    </citation>
    <scope>NUCLEOTIDE SEQUENCE [LARGE SCALE GENOMIC DNA]</scope>
    <source>
        <strain evidence="9">RS5460</strain>
    </source>
</reference>
<dbReference type="SUPFAM" id="SSF55550">
    <property type="entry name" value="SH2 domain"/>
    <property type="match status" value="1"/>
</dbReference>
<accession>A0AAN5DC63</accession>
<gene>
    <name evidence="8" type="ORF">PMAYCL1PPCAC_29692</name>
</gene>
<dbReference type="InterPro" id="IPR001452">
    <property type="entry name" value="SH3_domain"/>
</dbReference>
<evidence type="ECO:0000256" key="2">
    <source>
        <dbReference type="ARBA" id="ARBA00022999"/>
    </source>
</evidence>
<evidence type="ECO:0000313" key="9">
    <source>
        <dbReference type="Proteomes" id="UP001328107"/>
    </source>
</evidence>
<dbReference type="Gene3D" id="3.30.505.10">
    <property type="entry name" value="SH2 domain"/>
    <property type="match status" value="1"/>
</dbReference>
<evidence type="ECO:0008006" key="10">
    <source>
        <dbReference type="Google" id="ProtNLM"/>
    </source>
</evidence>